<name>A0A645AD02_9ZZZZ</name>
<sequence>MLIKYINSIATDTHWLSTVATAAPATPISNPNINIGSSIIFITALIATTLALTFILPSDLTIFAIVGINIGKLAPIAIGLAYSSAYGIMLSVAPNNFNNGSKNIKINIVKTPPNIIADIIAVEATLSASSLSLAPNNLAIYEDDPTPIIWPIALININNGKTTDTAPIANVSFKKPTNAVSTILYAALIKLAIIPGIANFHITFPISSDSIILTLSTFEFKFNHSQFLILYYHLIKIGSLSLIYIFYYWL</sequence>
<keyword evidence="1" id="KW-1133">Transmembrane helix</keyword>
<feature type="transmembrane region" description="Helical" evidence="1">
    <location>
        <begin position="227"/>
        <end position="249"/>
    </location>
</feature>
<feature type="transmembrane region" description="Helical" evidence="1">
    <location>
        <begin position="39"/>
        <end position="66"/>
    </location>
</feature>
<protein>
    <submittedName>
        <fullName evidence="2">Uncharacterized protein</fullName>
    </submittedName>
</protein>
<gene>
    <name evidence="2" type="ORF">SDC9_97580</name>
</gene>
<feature type="transmembrane region" description="Helical" evidence="1">
    <location>
        <begin position="183"/>
        <end position="206"/>
    </location>
</feature>
<reference evidence="2" key="1">
    <citation type="submission" date="2019-08" db="EMBL/GenBank/DDBJ databases">
        <authorList>
            <person name="Kucharzyk K."/>
            <person name="Murdoch R.W."/>
            <person name="Higgins S."/>
            <person name="Loffler F."/>
        </authorList>
    </citation>
    <scope>NUCLEOTIDE SEQUENCE</scope>
</reference>
<organism evidence="2">
    <name type="scientific">bioreactor metagenome</name>
    <dbReference type="NCBI Taxonomy" id="1076179"/>
    <lineage>
        <taxon>unclassified sequences</taxon>
        <taxon>metagenomes</taxon>
        <taxon>ecological metagenomes</taxon>
    </lineage>
</organism>
<keyword evidence="1" id="KW-0812">Transmembrane</keyword>
<dbReference type="AlphaFoldDB" id="A0A645AD02"/>
<evidence type="ECO:0000256" key="1">
    <source>
        <dbReference type="SAM" id="Phobius"/>
    </source>
</evidence>
<proteinExistence type="predicted"/>
<accession>A0A645AD02</accession>
<keyword evidence="1" id="KW-0472">Membrane</keyword>
<comment type="caution">
    <text evidence="2">The sequence shown here is derived from an EMBL/GenBank/DDBJ whole genome shotgun (WGS) entry which is preliminary data.</text>
</comment>
<dbReference type="EMBL" id="VSSQ01013150">
    <property type="protein sequence ID" value="MPM50836.1"/>
    <property type="molecule type" value="Genomic_DNA"/>
</dbReference>
<evidence type="ECO:0000313" key="2">
    <source>
        <dbReference type="EMBL" id="MPM50836.1"/>
    </source>
</evidence>